<accession>A0AAE1IKS3</accession>
<evidence type="ECO:0000256" key="1">
    <source>
        <dbReference type="SAM" id="MobiDB-lite"/>
    </source>
</evidence>
<keyword evidence="3" id="KW-1185">Reference proteome</keyword>
<name>A0AAE1IKS3_9HYPO</name>
<dbReference type="GeneID" id="87916241"/>
<organism evidence="2 3">
    <name type="scientific">Trichoderma aggressivum f. europaeum</name>
    <dbReference type="NCBI Taxonomy" id="173218"/>
    <lineage>
        <taxon>Eukaryota</taxon>
        <taxon>Fungi</taxon>
        <taxon>Dikarya</taxon>
        <taxon>Ascomycota</taxon>
        <taxon>Pezizomycotina</taxon>
        <taxon>Sordariomycetes</taxon>
        <taxon>Hypocreomycetidae</taxon>
        <taxon>Hypocreales</taxon>
        <taxon>Hypocreaceae</taxon>
        <taxon>Trichoderma</taxon>
    </lineage>
</organism>
<feature type="region of interest" description="Disordered" evidence="1">
    <location>
        <begin position="1"/>
        <end position="36"/>
    </location>
</feature>
<proteinExistence type="predicted"/>
<dbReference type="Proteomes" id="UP001273209">
    <property type="component" value="Unassembled WGS sequence"/>
</dbReference>
<sequence>MMEEDRVYNELREEAPMPESVGEEASTGLGGEEPQVPWQRLLDELMPNDQVDEALMESHMSEQLTPETPTEVNSATEASTPETPTTGMIPDTPRRPPHWLQSTATQTKLQRSLHTWRLENEIADYSMNREEIRRFGGLETRRFLMGPSLPPPMDAEAWIEADVHGDAPDSAKVNALLVPQNRLQLVRFNDDIRERDINETSTAEEMARMTMPTPYETWKMEKECVDLREALGIMMQNFGEDERVRDHRARMWSRSANNRIDMFRSRGYGSSFREVISIDEEWPEEDWASAGLVRPDASFVERFEAKMRMRPVLVRGRRREPC</sequence>
<dbReference type="AlphaFoldDB" id="A0AAE1IKS3"/>
<reference evidence="2" key="1">
    <citation type="submission" date="2023-11" db="EMBL/GenBank/DDBJ databases">
        <title>The genome sequences of three competitors of mushroom-forming fungi.</title>
        <authorList>
            <person name="Beijen E."/>
            <person name="Ohm R.A."/>
        </authorList>
    </citation>
    <scope>NUCLEOTIDE SEQUENCE</scope>
    <source>
        <strain evidence="2">CBS 100526</strain>
    </source>
</reference>
<feature type="compositionally biased region" description="Polar residues" evidence="1">
    <location>
        <begin position="61"/>
        <end position="73"/>
    </location>
</feature>
<protein>
    <submittedName>
        <fullName evidence="2">Uncharacterized protein</fullName>
    </submittedName>
</protein>
<feature type="compositionally biased region" description="Basic and acidic residues" evidence="1">
    <location>
        <begin position="1"/>
        <end position="15"/>
    </location>
</feature>
<feature type="compositionally biased region" description="Low complexity" evidence="1">
    <location>
        <begin position="74"/>
        <end position="86"/>
    </location>
</feature>
<feature type="region of interest" description="Disordered" evidence="1">
    <location>
        <begin position="61"/>
        <end position="99"/>
    </location>
</feature>
<evidence type="ECO:0000313" key="2">
    <source>
        <dbReference type="EMBL" id="KAK4082371.1"/>
    </source>
</evidence>
<dbReference type="EMBL" id="JAWRVG010000005">
    <property type="protein sequence ID" value="KAK4082371.1"/>
    <property type="molecule type" value="Genomic_DNA"/>
</dbReference>
<gene>
    <name evidence="2" type="ORF">Triagg1_2183</name>
</gene>
<dbReference type="RefSeq" id="XP_062759039.1">
    <property type="nucleotide sequence ID" value="XM_062896336.1"/>
</dbReference>
<evidence type="ECO:0000313" key="3">
    <source>
        <dbReference type="Proteomes" id="UP001273209"/>
    </source>
</evidence>
<comment type="caution">
    <text evidence="2">The sequence shown here is derived from an EMBL/GenBank/DDBJ whole genome shotgun (WGS) entry which is preliminary data.</text>
</comment>